<comment type="caution">
    <text evidence="2">The sequence shown here is derived from an EMBL/GenBank/DDBJ whole genome shotgun (WGS) entry which is preliminary data.</text>
</comment>
<evidence type="ECO:0000313" key="2">
    <source>
        <dbReference type="EMBL" id="MEE4026076.1"/>
    </source>
</evidence>
<evidence type="ECO:0000313" key="3">
    <source>
        <dbReference type="Proteomes" id="UP001335729"/>
    </source>
</evidence>
<organism evidence="2 3">
    <name type="scientific">Gordonia prachuapensis</name>
    <dbReference type="NCBI Taxonomy" id="3115651"/>
    <lineage>
        <taxon>Bacteria</taxon>
        <taxon>Bacillati</taxon>
        <taxon>Actinomycetota</taxon>
        <taxon>Actinomycetes</taxon>
        <taxon>Mycobacteriales</taxon>
        <taxon>Gordoniaceae</taxon>
        <taxon>Gordonia</taxon>
    </lineage>
</organism>
<dbReference type="RefSeq" id="WP_330507468.1">
    <property type="nucleotide sequence ID" value="NZ_JAZDUE010000035.1"/>
</dbReference>
<evidence type="ECO:0000256" key="1">
    <source>
        <dbReference type="SAM" id="Phobius"/>
    </source>
</evidence>
<feature type="transmembrane region" description="Helical" evidence="1">
    <location>
        <begin position="21"/>
        <end position="39"/>
    </location>
</feature>
<accession>A0ABU7N0K0</accession>
<keyword evidence="1" id="KW-1133">Transmembrane helix</keyword>
<name>A0ABU7N0K0_9ACTN</name>
<keyword evidence="1" id="KW-0472">Membrane</keyword>
<sequence length="100" mass="10405">MSGSGVNREVEAGEGHWAAPSYFVTALGIVLSTALLYVNGRVWLDDAEPNLGATLLIVGAVAVVFGIAYLLVPNRPIRRFALAGLLADVVVAIVFVGVAI</sequence>
<dbReference type="EMBL" id="JAZDUE010000035">
    <property type="protein sequence ID" value="MEE4026076.1"/>
    <property type="molecule type" value="Genomic_DNA"/>
</dbReference>
<protein>
    <submittedName>
        <fullName evidence="2">Uncharacterized protein</fullName>
    </submittedName>
</protein>
<feature type="transmembrane region" description="Helical" evidence="1">
    <location>
        <begin position="51"/>
        <end position="72"/>
    </location>
</feature>
<keyword evidence="3" id="KW-1185">Reference proteome</keyword>
<proteinExistence type="predicted"/>
<dbReference type="Proteomes" id="UP001335729">
    <property type="component" value="Unassembled WGS sequence"/>
</dbReference>
<keyword evidence="1" id="KW-0812">Transmembrane</keyword>
<gene>
    <name evidence="2" type="ORF">V1Y59_23545</name>
</gene>
<feature type="transmembrane region" description="Helical" evidence="1">
    <location>
        <begin position="79"/>
        <end position="99"/>
    </location>
</feature>
<reference evidence="2 3" key="1">
    <citation type="submission" date="2024-01" db="EMBL/GenBank/DDBJ databases">
        <title>Draft genome sequence of Gordonia sp. PKS22-38.</title>
        <authorList>
            <person name="Suphannarot A."/>
            <person name="Mingma R."/>
        </authorList>
    </citation>
    <scope>NUCLEOTIDE SEQUENCE [LARGE SCALE GENOMIC DNA]</scope>
    <source>
        <strain evidence="2 3">PKS22-38</strain>
    </source>
</reference>